<comment type="subcellular location">
    <subcellularLocation>
        <location evidence="1">Membrane</location>
    </subcellularLocation>
</comment>
<evidence type="ECO:0000256" key="4">
    <source>
        <dbReference type="ARBA" id="ARBA00022989"/>
    </source>
</evidence>
<organism evidence="8 9">
    <name type="scientific">Armadillidium nasatum</name>
    <dbReference type="NCBI Taxonomy" id="96803"/>
    <lineage>
        <taxon>Eukaryota</taxon>
        <taxon>Metazoa</taxon>
        <taxon>Ecdysozoa</taxon>
        <taxon>Arthropoda</taxon>
        <taxon>Crustacea</taxon>
        <taxon>Multicrustacea</taxon>
        <taxon>Malacostraca</taxon>
        <taxon>Eumalacostraca</taxon>
        <taxon>Peracarida</taxon>
        <taxon>Isopoda</taxon>
        <taxon>Oniscidea</taxon>
        <taxon>Crinocheta</taxon>
        <taxon>Armadillidiidae</taxon>
        <taxon>Armadillidium</taxon>
    </lineage>
</organism>
<comment type="similarity">
    <text evidence="2">Belongs to the G-protein coupled receptor 1 family.</text>
</comment>
<keyword evidence="5 6" id="KW-0472">Membrane</keyword>
<dbReference type="InterPro" id="IPR017452">
    <property type="entry name" value="GPCR_Rhodpsn_7TM"/>
</dbReference>
<dbReference type="InterPro" id="IPR000276">
    <property type="entry name" value="GPCR_Rhodpsn"/>
</dbReference>
<feature type="transmembrane region" description="Helical" evidence="6">
    <location>
        <begin position="177"/>
        <end position="204"/>
    </location>
</feature>
<dbReference type="PANTHER" id="PTHR46641">
    <property type="entry name" value="FMRFAMIDE RECEPTOR-RELATED"/>
    <property type="match status" value="1"/>
</dbReference>
<comment type="caution">
    <text evidence="8">The sequence shown here is derived from an EMBL/GenBank/DDBJ whole genome shotgun (WGS) entry which is preliminary data.</text>
</comment>
<keyword evidence="4 6" id="KW-1133">Transmembrane helix</keyword>
<dbReference type="GO" id="GO:0004930">
    <property type="term" value="F:G protein-coupled receptor activity"/>
    <property type="evidence" value="ECO:0007669"/>
    <property type="project" value="InterPro"/>
</dbReference>
<dbReference type="Pfam" id="PF00001">
    <property type="entry name" value="7tm_1"/>
    <property type="match status" value="1"/>
</dbReference>
<evidence type="ECO:0000256" key="3">
    <source>
        <dbReference type="ARBA" id="ARBA00022692"/>
    </source>
</evidence>
<feature type="transmembrane region" description="Helical" evidence="6">
    <location>
        <begin position="93"/>
        <end position="113"/>
    </location>
</feature>
<evidence type="ECO:0000256" key="6">
    <source>
        <dbReference type="SAM" id="Phobius"/>
    </source>
</evidence>
<dbReference type="CDD" id="cd14978">
    <property type="entry name" value="7tmA_FMRFamide_R-like"/>
    <property type="match status" value="1"/>
</dbReference>
<feature type="transmembrane region" description="Helical" evidence="6">
    <location>
        <begin position="61"/>
        <end position="81"/>
    </location>
</feature>
<evidence type="ECO:0000313" key="9">
    <source>
        <dbReference type="Proteomes" id="UP000326759"/>
    </source>
</evidence>
<feature type="domain" description="G-protein coupled receptors family 1 profile" evidence="7">
    <location>
        <begin position="73"/>
        <end position="147"/>
    </location>
</feature>
<name>A0A5N5ST98_9CRUS</name>
<feature type="domain" description="G-protein coupled receptors family 1 profile" evidence="7">
    <location>
        <begin position="163"/>
        <end position="258"/>
    </location>
</feature>
<evidence type="ECO:0000313" key="8">
    <source>
        <dbReference type="EMBL" id="KAB7497252.1"/>
    </source>
</evidence>
<accession>A0A5N5ST98</accession>
<dbReference type="InterPro" id="IPR052954">
    <property type="entry name" value="GPCR-Ligand_Int"/>
</dbReference>
<dbReference type="AlphaFoldDB" id="A0A5N5ST98"/>
<reference evidence="8 9" key="1">
    <citation type="journal article" date="2019" name="PLoS Biol.">
        <title>Sex chromosomes control vertical transmission of feminizing Wolbachia symbionts in an isopod.</title>
        <authorList>
            <person name="Becking T."/>
            <person name="Chebbi M.A."/>
            <person name="Giraud I."/>
            <person name="Moumen B."/>
            <person name="Laverre T."/>
            <person name="Caubet Y."/>
            <person name="Peccoud J."/>
            <person name="Gilbert C."/>
            <person name="Cordaux R."/>
        </authorList>
    </citation>
    <scope>NUCLEOTIDE SEQUENCE [LARGE SCALE GENOMIC DNA]</scope>
    <source>
        <strain evidence="8">ANa2</strain>
        <tissue evidence="8">Whole body excluding digestive tract and cuticle</tissue>
    </source>
</reference>
<dbReference type="GO" id="GO:0016020">
    <property type="term" value="C:membrane"/>
    <property type="evidence" value="ECO:0007669"/>
    <property type="project" value="UniProtKB-SubCell"/>
</dbReference>
<dbReference type="PROSITE" id="PS50262">
    <property type="entry name" value="G_PROTEIN_RECEP_F1_2"/>
    <property type="match status" value="2"/>
</dbReference>
<sequence length="306" mass="35074">MNTSLVRTTELLESYPETLTESLTDSMTESSNHSSGGILTDEELEYWLKALSNSRHTVQRILVPIVLIIGAFGNSITIAVLTRRHMQTSTNLYLTALAISDILYLIFMFSLSLKHTPGMSHKDYLGYWHYYRYGLWLTDASRNDVFCTQSRAKKIIIAVYLLCFLLTITTPHEWDGFYWFTAVTFIVLPLILLAAFNTFLILAVKRSRKQRTVMTGLQRDNQSHSTQENKITVMLIAVVLLALVCQLPTAAMLIYTSFHQYKNDCEESGKETGAGREDVNKEIFRMEEHEIRAGWGVINIDYYNNR</sequence>
<gene>
    <name evidence="8" type="ORF">Anas_09355</name>
</gene>
<feature type="transmembrane region" description="Helical" evidence="6">
    <location>
        <begin position="155"/>
        <end position="171"/>
    </location>
</feature>
<dbReference type="PRINTS" id="PR00237">
    <property type="entry name" value="GPCRRHODOPSN"/>
</dbReference>
<evidence type="ECO:0000256" key="2">
    <source>
        <dbReference type="ARBA" id="ARBA00010663"/>
    </source>
</evidence>
<dbReference type="Gene3D" id="1.20.1070.10">
    <property type="entry name" value="Rhodopsin 7-helix transmembrane proteins"/>
    <property type="match status" value="1"/>
</dbReference>
<evidence type="ECO:0000259" key="7">
    <source>
        <dbReference type="PROSITE" id="PS50262"/>
    </source>
</evidence>
<dbReference type="SUPFAM" id="SSF81321">
    <property type="entry name" value="Family A G protein-coupled receptor-like"/>
    <property type="match status" value="1"/>
</dbReference>
<dbReference type="OrthoDB" id="6362912at2759"/>
<keyword evidence="3 6" id="KW-0812">Transmembrane</keyword>
<evidence type="ECO:0000256" key="5">
    <source>
        <dbReference type="ARBA" id="ARBA00023136"/>
    </source>
</evidence>
<keyword evidence="9" id="KW-1185">Reference proteome</keyword>
<dbReference type="PANTHER" id="PTHR46641:SF22">
    <property type="entry name" value="PROCTOLIN RECEPTOR, ISOFORM A"/>
    <property type="match status" value="1"/>
</dbReference>
<feature type="transmembrane region" description="Helical" evidence="6">
    <location>
        <begin position="231"/>
        <end position="255"/>
    </location>
</feature>
<protein>
    <recommendedName>
        <fullName evidence="7">G-protein coupled receptors family 1 profile domain-containing protein</fullName>
    </recommendedName>
</protein>
<dbReference type="EMBL" id="SEYY01020511">
    <property type="protein sequence ID" value="KAB7497252.1"/>
    <property type="molecule type" value="Genomic_DNA"/>
</dbReference>
<proteinExistence type="inferred from homology"/>
<evidence type="ECO:0000256" key="1">
    <source>
        <dbReference type="ARBA" id="ARBA00004370"/>
    </source>
</evidence>
<dbReference type="Proteomes" id="UP000326759">
    <property type="component" value="Unassembled WGS sequence"/>
</dbReference>